<organism evidence="1 2">
    <name type="scientific">Pseudonocardia broussonetiae</name>
    <dbReference type="NCBI Taxonomy" id="2736640"/>
    <lineage>
        <taxon>Bacteria</taxon>
        <taxon>Bacillati</taxon>
        <taxon>Actinomycetota</taxon>
        <taxon>Actinomycetes</taxon>
        <taxon>Pseudonocardiales</taxon>
        <taxon>Pseudonocardiaceae</taxon>
        <taxon>Pseudonocardia</taxon>
    </lineage>
</organism>
<accession>A0A6M6JRQ7</accession>
<protein>
    <submittedName>
        <fullName evidence="1">SRPBCC family protein</fullName>
    </submittedName>
</protein>
<dbReference type="Proteomes" id="UP000505377">
    <property type="component" value="Chromosome"/>
</dbReference>
<keyword evidence="2" id="KW-1185">Reference proteome</keyword>
<sequence>MVEVRRRTRAAVGAVWEVLADGWTYPLWVVGAARMRAVSPDWPAPGARLHHSLGLWPILIDDTTHVLDCRPGSELRLRGRGWPTGEVEVHLLLEPAPEGGCEITMREEVTAGPGRLLLPPVRHALMAPRNVETLRRLAYLAERRSP</sequence>
<proteinExistence type="predicted"/>
<dbReference type="Gene3D" id="3.30.530.20">
    <property type="match status" value="1"/>
</dbReference>
<dbReference type="AlphaFoldDB" id="A0A6M6JRQ7"/>
<dbReference type="KEGG" id="pbro:HOP40_32470"/>
<dbReference type="InterPro" id="IPR023393">
    <property type="entry name" value="START-like_dom_sf"/>
</dbReference>
<dbReference type="InterPro" id="IPR019587">
    <property type="entry name" value="Polyketide_cyclase/dehydratase"/>
</dbReference>
<dbReference type="CDD" id="cd07812">
    <property type="entry name" value="SRPBCC"/>
    <property type="match status" value="1"/>
</dbReference>
<dbReference type="EMBL" id="CP053564">
    <property type="protein sequence ID" value="QJY49903.1"/>
    <property type="molecule type" value="Genomic_DNA"/>
</dbReference>
<dbReference type="Pfam" id="PF10604">
    <property type="entry name" value="Polyketide_cyc2"/>
    <property type="match status" value="1"/>
</dbReference>
<name>A0A6M6JRQ7_9PSEU</name>
<reference evidence="1 2" key="1">
    <citation type="submission" date="2020-05" db="EMBL/GenBank/DDBJ databases">
        <authorList>
            <person name="Mo P."/>
        </authorList>
    </citation>
    <scope>NUCLEOTIDE SEQUENCE [LARGE SCALE GENOMIC DNA]</scope>
    <source>
        <strain evidence="1 2">Gen01</strain>
    </source>
</reference>
<evidence type="ECO:0000313" key="2">
    <source>
        <dbReference type="Proteomes" id="UP000505377"/>
    </source>
</evidence>
<dbReference type="SUPFAM" id="SSF55961">
    <property type="entry name" value="Bet v1-like"/>
    <property type="match status" value="1"/>
</dbReference>
<evidence type="ECO:0000313" key="1">
    <source>
        <dbReference type="EMBL" id="QJY49903.1"/>
    </source>
</evidence>
<dbReference type="RefSeq" id="WP_172166769.1">
    <property type="nucleotide sequence ID" value="NZ_CP053564.1"/>
</dbReference>
<gene>
    <name evidence="1" type="ORF">HOP40_32470</name>
</gene>